<keyword evidence="1" id="KW-0472">Membrane</keyword>
<evidence type="ECO:0000256" key="1">
    <source>
        <dbReference type="SAM" id="Phobius"/>
    </source>
</evidence>
<keyword evidence="4" id="KW-1185">Reference proteome</keyword>
<sequence>MGVNRNWIIIVVAAILGVIAVIIANSYLSGVEERQVTAAEQNRLVQIAVARTPMEYGTAITAENIRMVSWPATSVPAGAFQSTKALLGADVRVALRPIEAGEPILPGKITGPGGRASISALIDPDMRAVAVRISDVAGVAGFVLPNDTVDVLLTRTPKTESEGQVDPITDVLMQNVRVLAIDQGANEKDNQPKLGKTATLLVDQQGAQKLALAGQVGTLSLALRNAENQDVFMAQTVGTRDLGQGSVSPSFYNAPRSSGPAMAASPYPIPAAQAAASGAARGAVARPKPKNSVSVEIVRGTTASSYDVSRYRGY</sequence>
<dbReference type="InterPro" id="IPR017592">
    <property type="entry name" value="Pilus_assmbl_Flp-typ_CpaB"/>
</dbReference>
<dbReference type="InterPro" id="IPR031571">
    <property type="entry name" value="RcpC_dom"/>
</dbReference>
<dbReference type="Proteomes" id="UP001597215">
    <property type="component" value="Unassembled WGS sequence"/>
</dbReference>
<keyword evidence="1" id="KW-0812">Transmembrane</keyword>
<organism evidence="3 4">
    <name type="scientific">Sphingorhabdus buctiana</name>
    <dbReference type="NCBI Taxonomy" id="1508805"/>
    <lineage>
        <taxon>Bacteria</taxon>
        <taxon>Pseudomonadati</taxon>
        <taxon>Pseudomonadota</taxon>
        <taxon>Alphaproteobacteria</taxon>
        <taxon>Sphingomonadales</taxon>
        <taxon>Sphingomonadaceae</taxon>
        <taxon>Sphingorhabdus</taxon>
    </lineage>
</organism>
<dbReference type="NCBIfam" id="TIGR03177">
    <property type="entry name" value="pilus_cpaB"/>
    <property type="match status" value="1"/>
</dbReference>
<keyword evidence="1" id="KW-1133">Transmembrane helix</keyword>
<dbReference type="Pfam" id="PF08666">
    <property type="entry name" value="SAF"/>
    <property type="match status" value="1"/>
</dbReference>
<proteinExistence type="predicted"/>
<name>A0ABW4MDI0_9SPHN</name>
<dbReference type="EMBL" id="JBHUEL010000009">
    <property type="protein sequence ID" value="MFD1767179.1"/>
    <property type="molecule type" value="Genomic_DNA"/>
</dbReference>
<evidence type="ECO:0000313" key="4">
    <source>
        <dbReference type="Proteomes" id="UP001597215"/>
    </source>
</evidence>
<evidence type="ECO:0000313" key="3">
    <source>
        <dbReference type="EMBL" id="MFD1767179.1"/>
    </source>
</evidence>
<dbReference type="SMART" id="SM00858">
    <property type="entry name" value="SAF"/>
    <property type="match status" value="1"/>
</dbReference>
<accession>A0ABW4MDI0</accession>
<dbReference type="RefSeq" id="WP_381514246.1">
    <property type="nucleotide sequence ID" value="NZ_JBHUEL010000009.1"/>
</dbReference>
<comment type="caution">
    <text evidence="3">The sequence shown here is derived from an EMBL/GenBank/DDBJ whole genome shotgun (WGS) entry which is preliminary data.</text>
</comment>
<dbReference type="CDD" id="cd11614">
    <property type="entry name" value="SAF_CpaB_FlgA_like"/>
    <property type="match status" value="1"/>
</dbReference>
<evidence type="ECO:0000259" key="2">
    <source>
        <dbReference type="SMART" id="SM00858"/>
    </source>
</evidence>
<gene>
    <name evidence="3" type="primary">cpaB</name>
    <name evidence="3" type="ORF">ACFSAG_10030</name>
</gene>
<dbReference type="Pfam" id="PF16976">
    <property type="entry name" value="RcpC"/>
    <property type="match status" value="1"/>
</dbReference>
<dbReference type="InterPro" id="IPR013974">
    <property type="entry name" value="SAF"/>
</dbReference>
<feature type="transmembrane region" description="Helical" evidence="1">
    <location>
        <begin position="7"/>
        <end position="28"/>
    </location>
</feature>
<reference evidence="4" key="1">
    <citation type="journal article" date="2019" name="Int. J. Syst. Evol. Microbiol.">
        <title>The Global Catalogue of Microorganisms (GCM) 10K type strain sequencing project: providing services to taxonomists for standard genome sequencing and annotation.</title>
        <authorList>
            <consortium name="The Broad Institute Genomics Platform"/>
            <consortium name="The Broad Institute Genome Sequencing Center for Infectious Disease"/>
            <person name="Wu L."/>
            <person name="Ma J."/>
        </authorList>
    </citation>
    <scope>NUCLEOTIDE SEQUENCE [LARGE SCALE GENOMIC DNA]</scope>
    <source>
        <strain evidence="4">CGMCC 1.12449</strain>
    </source>
</reference>
<protein>
    <submittedName>
        <fullName evidence="3">Flp pilus assembly protein CpaB</fullName>
    </submittedName>
</protein>
<feature type="domain" description="SAF" evidence="2">
    <location>
        <begin position="45"/>
        <end position="110"/>
    </location>
</feature>